<dbReference type="Proteomes" id="UP001189429">
    <property type="component" value="Unassembled WGS sequence"/>
</dbReference>
<protein>
    <submittedName>
        <fullName evidence="2">Uncharacterized protein</fullName>
    </submittedName>
</protein>
<reference evidence="2" key="1">
    <citation type="submission" date="2023-10" db="EMBL/GenBank/DDBJ databases">
        <authorList>
            <person name="Chen Y."/>
            <person name="Shah S."/>
            <person name="Dougan E. K."/>
            <person name="Thang M."/>
            <person name="Chan C."/>
        </authorList>
    </citation>
    <scope>NUCLEOTIDE SEQUENCE [LARGE SCALE GENOMIC DNA]</scope>
</reference>
<organism evidence="2 3">
    <name type="scientific">Prorocentrum cordatum</name>
    <dbReference type="NCBI Taxonomy" id="2364126"/>
    <lineage>
        <taxon>Eukaryota</taxon>
        <taxon>Sar</taxon>
        <taxon>Alveolata</taxon>
        <taxon>Dinophyceae</taxon>
        <taxon>Prorocentrales</taxon>
        <taxon>Prorocentraceae</taxon>
        <taxon>Prorocentrum</taxon>
    </lineage>
</organism>
<dbReference type="EMBL" id="CAUYUJ010014826">
    <property type="protein sequence ID" value="CAK0846482.1"/>
    <property type="molecule type" value="Genomic_DNA"/>
</dbReference>
<feature type="region of interest" description="Disordered" evidence="1">
    <location>
        <begin position="1"/>
        <end position="141"/>
    </location>
</feature>
<sequence length="141" mass="15340">MPSAALDRWGNHDAMPQWTIPRAHKAKDQPTAADGIDPCTYRTERDFPLSRDELPKGMLTGSASSPSFTFSWGSRFPSDGPPDARRDAGHGARRQAARHEGTNLPGVPGPGQYRRRAAEPPEPQEDPVAAVHRAEGRKGHA</sequence>
<accession>A0ABN9TKI5</accession>
<evidence type="ECO:0000256" key="1">
    <source>
        <dbReference type="SAM" id="MobiDB-lite"/>
    </source>
</evidence>
<evidence type="ECO:0000313" key="2">
    <source>
        <dbReference type="EMBL" id="CAK0846482.1"/>
    </source>
</evidence>
<proteinExistence type="predicted"/>
<comment type="caution">
    <text evidence="2">The sequence shown here is derived from an EMBL/GenBank/DDBJ whole genome shotgun (WGS) entry which is preliminary data.</text>
</comment>
<feature type="compositionally biased region" description="Basic and acidic residues" evidence="1">
    <location>
        <begin position="42"/>
        <end position="55"/>
    </location>
</feature>
<feature type="compositionally biased region" description="Polar residues" evidence="1">
    <location>
        <begin position="61"/>
        <end position="72"/>
    </location>
</feature>
<feature type="non-terminal residue" evidence="2">
    <location>
        <position position="141"/>
    </location>
</feature>
<name>A0ABN9TKI5_9DINO</name>
<evidence type="ECO:0000313" key="3">
    <source>
        <dbReference type="Proteomes" id="UP001189429"/>
    </source>
</evidence>
<gene>
    <name evidence="2" type="ORF">PCOR1329_LOCUS39961</name>
</gene>
<keyword evidence="3" id="KW-1185">Reference proteome</keyword>
<feature type="compositionally biased region" description="Basic and acidic residues" evidence="1">
    <location>
        <begin position="132"/>
        <end position="141"/>
    </location>
</feature>